<evidence type="ECO:0000313" key="1">
    <source>
        <dbReference type="EMBL" id="SVB70044.1"/>
    </source>
</evidence>
<dbReference type="EMBL" id="UINC01053480">
    <property type="protein sequence ID" value="SVB70044.1"/>
    <property type="molecule type" value="Genomic_DNA"/>
</dbReference>
<name>A0A382G5Y4_9ZZZZ</name>
<dbReference type="AlphaFoldDB" id="A0A382G5Y4"/>
<proteinExistence type="predicted"/>
<feature type="non-terminal residue" evidence="1">
    <location>
        <position position="1"/>
    </location>
</feature>
<organism evidence="1">
    <name type="scientific">marine metagenome</name>
    <dbReference type="NCBI Taxonomy" id="408172"/>
    <lineage>
        <taxon>unclassified sequences</taxon>
        <taxon>metagenomes</taxon>
        <taxon>ecological metagenomes</taxon>
    </lineage>
</organism>
<accession>A0A382G5Y4</accession>
<reference evidence="1" key="1">
    <citation type="submission" date="2018-05" db="EMBL/GenBank/DDBJ databases">
        <authorList>
            <person name="Lanie J.A."/>
            <person name="Ng W.-L."/>
            <person name="Kazmierczak K.M."/>
            <person name="Andrzejewski T.M."/>
            <person name="Davidsen T.M."/>
            <person name="Wayne K.J."/>
            <person name="Tettelin H."/>
            <person name="Glass J.I."/>
            <person name="Rusch D."/>
            <person name="Podicherti R."/>
            <person name="Tsui H.-C.T."/>
            <person name="Winkler M.E."/>
        </authorList>
    </citation>
    <scope>NUCLEOTIDE SEQUENCE</scope>
</reference>
<gene>
    <name evidence="1" type="ORF">METZ01_LOCUS222898</name>
</gene>
<sequence>VRQALGRELVPVETEVELGRKLAAQIEAEHTVLRDPDLQRYVRYLAQPLIDQAWVDRPGVDYRITILDDI</sequence>
<protein>
    <submittedName>
        <fullName evidence="1">Uncharacterized protein</fullName>
    </submittedName>
</protein>
<feature type="non-terminal residue" evidence="1">
    <location>
        <position position="70"/>
    </location>
</feature>